<keyword evidence="2" id="KW-1133">Transmembrane helix</keyword>
<evidence type="ECO:0000256" key="2">
    <source>
        <dbReference type="SAM" id="Phobius"/>
    </source>
</evidence>
<keyword evidence="5" id="KW-1185">Reference proteome</keyword>
<dbReference type="SMART" id="SM00044">
    <property type="entry name" value="CYCc"/>
    <property type="match status" value="1"/>
</dbReference>
<feature type="transmembrane region" description="Helical" evidence="2">
    <location>
        <begin position="6"/>
        <end position="28"/>
    </location>
</feature>
<dbReference type="Gene3D" id="3.30.70.1230">
    <property type="entry name" value="Nucleotide cyclase"/>
    <property type="match status" value="1"/>
</dbReference>
<dbReference type="PANTHER" id="PTHR43081">
    <property type="entry name" value="ADENYLATE CYCLASE, TERMINAL-DIFFERENTIATION SPECIFIC-RELATED"/>
    <property type="match status" value="1"/>
</dbReference>
<gene>
    <name evidence="4" type="ORF">OG308_24650</name>
</gene>
<proteinExistence type="inferred from homology"/>
<sequence length="266" mass="28676">MTTVVITVLALVAAGEAAGLITLSILLARSRRKRRSPRRSTTTQRLMVGGREAVRTAWQAADLVRAKGFRAAVLTSIEDLAGWARVERPDLARLTPDGNVVIMFSDIEQSTALNEQLGDRAWVKLLDRHHRLVERCVQDQAGHVVKNQGDGYMIAFAAPERAVSCGLAIQAALTKDAESSRGHTDFRVRIGIHMGSSVRRGDDLFGRNVAMAARVTAQAEGGEVLVSEPVLEAIGSTTDLTIGIPRDATLKGLRGTHRLTPVCAAQ</sequence>
<evidence type="ECO:0000313" key="4">
    <source>
        <dbReference type="EMBL" id="WTY34489.1"/>
    </source>
</evidence>
<feature type="domain" description="Guanylate cyclase" evidence="3">
    <location>
        <begin position="101"/>
        <end position="216"/>
    </location>
</feature>
<evidence type="ECO:0000256" key="1">
    <source>
        <dbReference type="ARBA" id="ARBA00005381"/>
    </source>
</evidence>
<dbReference type="EMBL" id="CP109527">
    <property type="protein sequence ID" value="WTY34489.1"/>
    <property type="molecule type" value="Genomic_DNA"/>
</dbReference>
<dbReference type="PANTHER" id="PTHR43081:SF1">
    <property type="entry name" value="ADENYLATE CYCLASE, TERMINAL-DIFFERENTIATION SPECIFIC"/>
    <property type="match status" value="1"/>
</dbReference>
<dbReference type="InterPro" id="IPR050697">
    <property type="entry name" value="Adenylyl/Guanylyl_Cyclase_3/4"/>
</dbReference>
<dbReference type="Pfam" id="PF00211">
    <property type="entry name" value="Guanylate_cyc"/>
    <property type="match status" value="1"/>
</dbReference>
<protein>
    <submittedName>
        <fullName evidence="4">Adenylate/guanylate cyclase domain-containing protein</fullName>
    </submittedName>
</protein>
<dbReference type="PROSITE" id="PS50125">
    <property type="entry name" value="GUANYLATE_CYCLASE_2"/>
    <property type="match status" value="1"/>
</dbReference>
<accession>A0ABZ1N3H8</accession>
<evidence type="ECO:0000259" key="3">
    <source>
        <dbReference type="PROSITE" id="PS50125"/>
    </source>
</evidence>
<dbReference type="CDD" id="cd07302">
    <property type="entry name" value="CHD"/>
    <property type="match status" value="1"/>
</dbReference>
<dbReference type="SUPFAM" id="SSF55073">
    <property type="entry name" value="Nucleotide cyclase"/>
    <property type="match status" value="1"/>
</dbReference>
<dbReference type="GeneID" id="91377320"/>
<dbReference type="Proteomes" id="UP001621418">
    <property type="component" value="Chromosome"/>
</dbReference>
<keyword evidence="2" id="KW-0812">Transmembrane</keyword>
<name>A0ABZ1N3H8_9NOCA</name>
<dbReference type="RefSeq" id="WP_328663197.1">
    <property type="nucleotide sequence ID" value="NZ_CP108014.1"/>
</dbReference>
<reference evidence="4 5" key="1">
    <citation type="submission" date="2022-10" db="EMBL/GenBank/DDBJ databases">
        <title>The complete genomes of actinobacterial strains from the NBC collection.</title>
        <authorList>
            <person name="Joergensen T.S."/>
            <person name="Alvarez Arevalo M."/>
            <person name="Sterndorff E.B."/>
            <person name="Faurdal D."/>
            <person name="Vuksanovic O."/>
            <person name="Mourched A.-S."/>
            <person name="Charusanti P."/>
            <person name="Shaw S."/>
            <person name="Blin K."/>
            <person name="Weber T."/>
        </authorList>
    </citation>
    <scope>NUCLEOTIDE SEQUENCE [LARGE SCALE GENOMIC DNA]</scope>
    <source>
        <strain evidence="4 5">NBC_01413</strain>
    </source>
</reference>
<organism evidence="4 5">
    <name type="scientific">Nocardia salmonicida</name>
    <dbReference type="NCBI Taxonomy" id="53431"/>
    <lineage>
        <taxon>Bacteria</taxon>
        <taxon>Bacillati</taxon>
        <taxon>Actinomycetota</taxon>
        <taxon>Actinomycetes</taxon>
        <taxon>Mycobacteriales</taxon>
        <taxon>Nocardiaceae</taxon>
        <taxon>Nocardia</taxon>
    </lineage>
</organism>
<dbReference type="InterPro" id="IPR029787">
    <property type="entry name" value="Nucleotide_cyclase"/>
</dbReference>
<keyword evidence="2" id="KW-0472">Membrane</keyword>
<comment type="similarity">
    <text evidence="1">Belongs to the adenylyl cyclase class-3 family.</text>
</comment>
<dbReference type="InterPro" id="IPR001054">
    <property type="entry name" value="A/G_cyclase"/>
</dbReference>
<evidence type="ECO:0000313" key="5">
    <source>
        <dbReference type="Proteomes" id="UP001621418"/>
    </source>
</evidence>